<comment type="caution">
    <text evidence="5">The sequence shown here is derived from an EMBL/GenBank/DDBJ whole genome shotgun (WGS) entry which is preliminary data.</text>
</comment>
<dbReference type="Proteomes" id="UP000648908">
    <property type="component" value="Unassembled WGS sequence"/>
</dbReference>
<keyword evidence="5" id="KW-0378">Hydrolase</keyword>
<sequence length="223" mass="23128">MKAILFDCDGVLIDSEPMGCAALAAAITAAGHDMTPEEASAIFPGNAARDSSAWITAQGLDGPAVMAEADRMLFAMFDRAVPLIPGIGAVLSAFDLPMAVCSNSSVARLEHSLGRTPLIGHFRGHVYSAAQVPQPKPAPDLALFAAARLGVLPQDAVFVDDNPHGITCARAAGCLAIGFIGPADHRRGLEARLRAAGAHHIARGSAELLALLHHHHSPSMKAV</sequence>
<dbReference type="AlphaFoldDB" id="A0A8K0VBK6"/>
<accession>A0A8K0VBK6</accession>
<dbReference type="NCBIfam" id="TIGR01509">
    <property type="entry name" value="HAD-SF-IA-v3"/>
    <property type="match status" value="1"/>
</dbReference>
<dbReference type="Gene3D" id="1.10.150.240">
    <property type="entry name" value="Putative phosphatase, domain 2"/>
    <property type="match status" value="1"/>
</dbReference>
<dbReference type="SFLD" id="SFLDS00003">
    <property type="entry name" value="Haloacid_Dehalogenase"/>
    <property type="match status" value="1"/>
</dbReference>
<evidence type="ECO:0000256" key="3">
    <source>
        <dbReference type="ARBA" id="ARBA00006171"/>
    </source>
</evidence>
<comment type="catalytic activity">
    <reaction evidence="1">
        <text>2-phosphoglycolate + H2O = glycolate + phosphate</text>
        <dbReference type="Rhea" id="RHEA:14369"/>
        <dbReference type="ChEBI" id="CHEBI:15377"/>
        <dbReference type="ChEBI" id="CHEBI:29805"/>
        <dbReference type="ChEBI" id="CHEBI:43474"/>
        <dbReference type="ChEBI" id="CHEBI:58033"/>
        <dbReference type="EC" id="3.1.3.18"/>
    </reaction>
</comment>
<proteinExistence type="inferred from homology"/>
<evidence type="ECO:0000313" key="6">
    <source>
        <dbReference type="Proteomes" id="UP000648908"/>
    </source>
</evidence>
<dbReference type="EMBL" id="JAESVN010000002">
    <property type="protein sequence ID" value="MBL4916754.1"/>
    <property type="molecule type" value="Genomic_DNA"/>
</dbReference>
<evidence type="ECO:0000256" key="2">
    <source>
        <dbReference type="ARBA" id="ARBA00004818"/>
    </source>
</evidence>
<name>A0A8K0VBK6_9RHOB</name>
<dbReference type="PRINTS" id="PR00413">
    <property type="entry name" value="HADHALOGNASE"/>
</dbReference>
<dbReference type="InterPro" id="IPR036412">
    <property type="entry name" value="HAD-like_sf"/>
</dbReference>
<dbReference type="PANTHER" id="PTHR43434">
    <property type="entry name" value="PHOSPHOGLYCOLATE PHOSPHATASE"/>
    <property type="match status" value="1"/>
</dbReference>
<dbReference type="GO" id="GO:0006281">
    <property type="term" value="P:DNA repair"/>
    <property type="evidence" value="ECO:0007669"/>
    <property type="project" value="TreeGrafter"/>
</dbReference>
<dbReference type="SFLD" id="SFLDG01129">
    <property type="entry name" value="C1.5:_HAD__Beta-PGM__Phosphata"/>
    <property type="match status" value="1"/>
</dbReference>
<evidence type="ECO:0000313" key="5">
    <source>
        <dbReference type="EMBL" id="MBL4916754.1"/>
    </source>
</evidence>
<evidence type="ECO:0000256" key="1">
    <source>
        <dbReference type="ARBA" id="ARBA00000830"/>
    </source>
</evidence>
<dbReference type="InterPro" id="IPR023214">
    <property type="entry name" value="HAD_sf"/>
</dbReference>
<dbReference type="RefSeq" id="WP_202687569.1">
    <property type="nucleotide sequence ID" value="NZ_JAESVN010000002.1"/>
</dbReference>
<dbReference type="GO" id="GO:0008967">
    <property type="term" value="F:phosphoglycolate phosphatase activity"/>
    <property type="evidence" value="ECO:0007669"/>
    <property type="project" value="UniProtKB-EC"/>
</dbReference>
<evidence type="ECO:0000256" key="4">
    <source>
        <dbReference type="ARBA" id="ARBA00013078"/>
    </source>
</evidence>
<dbReference type="InterPro" id="IPR006439">
    <property type="entry name" value="HAD-SF_hydro_IA"/>
</dbReference>
<keyword evidence="6" id="KW-1185">Reference proteome</keyword>
<dbReference type="InterPro" id="IPR050155">
    <property type="entry name" value="HAD-like_hydrolase_sf"/>
</dbReference>
<dbReference type="InterPro" id="IPR023198">
    <property type="entry name" value="PGP-like_dom2"/>
</dbReference>
<comment type="pathway">
    <text evidence="2">Organic acid metabolism; glycolate biosynthesis; glycolate from 2-phosphoglycolate: step 1/1.</text>
</comment>
<dbReference type="PANTHER" id="PTHR43434:SF1">
    <property type="entry name" value="PHOSPHOGLYCOLATE PHOSPHATASE"/>
    <property type="match status" value="1"/>
</dbReference>
<dbReference type="Pfam" id="PF00702">
    <property type="entry name" value="Hydrolase"/>
    <property type="match status" value="1"/>
</dbReference>
<dbReference type="EC" id="3.1.3.18" evidence="4"/>
<organism evidence="5 6">
    <name type="scientific">Szabonella alba</name>
    <dbReference type="NCBI Taxonomy" id="2804194"/>
    <lineage>
        <taxon>Bacteria</taxon>
        <taxon>Pseudomonadati</taxon>
        <taxon>Pseudomonadota</taxon>
        <taxon>Alphaproteobacteria</taxon>
        <taxon>Rhodobacterales</taxon>
        <taxon>Paracoccaceae</taxon>
        <taxon>Szabonella</taxon>
    </lineage>
</organism>
<protein>
    <recommendedName>
        <fullName evidence="4">phosphoglycolate phosphatase</fullName>
        <ecNumber evidence="4">3.1.3.18</ecNumber>
    </recommendedName>
</protein>
<comment type="similarity">
    <text evidence="3">Belongs to the HAD-like hydrolase superfamily. CbbY/CbbZ/Gph/YieH family.</text>
</comment>
<dbReference type="SUPFAM" id="SSF56784">
    <property type="entry name" value="HAD-like"/>
    <property type="match status" value="1"/>
</dbReference>
<reference evidence="5" key="1">
    <citation type="submission" date="2021-01" db="EMBL/GenBank/DDBJ databases">
        <title>Tabrizicola alba sp. nov. a motile alkaliphilic bacterium isolated from a soda lake.</title>
        <authorList>
            <person name="Szuroczki S."/>
            <person name="Abbaszade G."/>
            <person name="Schumann P."/>
            <person name="Toth E."/>
        </authorList>
    </citation>
    <scope>NUCLEOTIDE SEQUENCE</scope>
    <source>
        <strain evidence="5">DMG-N-6</strain>
    </source>
</reference>
<gene>
    <name evidence="5" type="ORF">JL811_05915</name>
</gene>
<dbReference type="Gene3D" id="3.40.50.1000">
    <property type="entry name" value="HAD superfamily/HAD-like"/>
    <property type="match status" value="1"/>
</dbReference>